<keyword evidence="2" id="KW-1185">Reference proteome</keyword>
<protein>
    <submittedName>
        <fullName evidence="1">Uncharacterized protein</fullName>
    </submittedName>
</protein>
<dbReference type="AlphaFoldDB" id="W6Z1M2"/>
<dbReference type="HOGENOM" id="CLU_114175_0_0_1"/>
<reference evidence="1 2" key="1">
    <citation type="journal article" date="2013" name="PLoS Genet.">
        <title>Comparative genome structure, secondary metabolite, and effector coding capacity across Cochliobolus pathogens.</title>
        <authorList>
            <person name="Condon B.J."/>
            <person name="Leng Y."/>
            <person name="Wu D."/>
            <person name="Bushley K.E."/>
            <person name="Ohm R.A."/>
            <person name="Otillar R."/>
            <person name="Martin J."/>
            <person name="Schackwitz W."/>
            <person name="Grimwood J."/>
            <person name="MohdZainudin N."/>
            <person name="Xue C."/>
            <person name="Wang R."/>
            <person name="Manning V.A."/>
            <person name="Dhillon B."/>
            <person name="Tu Z.J."/>
            <person name="Steffenson B.J."/>
            <person name="Salamov A."/>
            <person name="Sun H."/>
            <person name="Lowry S."/>
            <person name="LaButti K."/>
            <person name="Han J."/>
            <person name="Copeland A."/>
            <person name="Lindquist E."/>
            <person name="Barry K."/>
            <person name="Schmutz J."/>
            <person name="Baker S.E."/>
            <person name="Ciuffetti L.M."/>
            <person name="Grigoriev I.V."/>
            <person name="Zhong S."/>
            <person name="Turgeon B.G."/>
        </authorList>
    </citation>
    <scope>NUCLEOTIDE SEQUENCE [LARGE SCALE GENOMIC DNA]</scope>
    <source>
        <strain evidence="1 2">ATCC 44560</strain>
    </source>
</reference>
<dbReference type="KEGG" id="bor:COCMIDRAFT_99848"/>
<accession>W6Z1M2</accession>
<name>W6Z1M2_COCMI</name>
<dbReference type="OrthoDB" id="3934814at2759"/>
<organism evidence="1 2">
    <name type="scientific">Bipolaris oryzae ATCC 44560</name>
    <dbReference type="NCBI Taxonomy" id="930090"/>
    <lineage>
        <taxon>Eukaryota</taxon>
        <taxon>Fungi</taxon>
        <taxon>Dikarya</taxon>
        <taxon>Ascomycota</taxon>
        <taxon>Pezizomycotina</taxon>
        <taxon>Dothideomycetes</taxon>
        <taxon>Pleosporomycetidae</taxon>
        <taxon>Pleosporales</taxon>
        <taxon>Pleosporineae</taxon>
        <taxon>Pleosporaceae</taxon>
        <taxon>Bipolaris</taxon>
    </lineage>
</organism>
<gene>
    <name evidence="1" type="ORF">COCMIDRAFT_99848</name>
</gene>
<evidence type="ECO:0000313" key="2">
    <source>
        <dbReference type="Proteomes" id="UP000054032"/>
    </source>
</evidence>
<proteinExistence type="predicted"/>
<dbReference type="Proteomes" id="UP000054032">
    <property type="component" value="Unassembled WGS sequence"/>
</dbReference>
<dbReference type="eggNOG" id="ENOG502TD65">
    <property type="taxonomic scope" value="Eukaryota"/>
</dbReference>
<evidence type="ECO:0000313" key="1">
    <source>
        <dbReference type="EMBL" id="EUC43850.1"/>
    </source>
</evidence>
<dbReference type="RefSeq" id="XP_007689669.1">
    <property type="nucleotide sequence ID" value="XM_007691479.1"/>
</dbReference>
<dbReference type="EMBL" id="KI964018">
    <property type="protein sequence ID" value="EUC43850.1"/>
    <property type="molecule type" value="Genomic_DNA"/>
</dbReference>
<dbReference type="GeneID" id="19129549"/>
<sequence>MLAISILLKKPQCDKKSLDQLRATIAADRNKYKEEIVRLSRRIEMGQRRHDGELASMIIEGLKTPNRRTQHDMPTFAGTNIASNAVYTCITDVLSASQSLVNEYKRLDDMISKLREDQAHPIADTWKRDIEERENQLKLGARVAMKNVRKVLGAKVAIGDAKGLTDEDGDVDMNVGGKVQLTGELLESLRYAERGAKRMTKGLPMNQGR</sequence>